<accession>A0A2Z6RKG5</accession>
<keyword evidence="2" id="KW-1185">Reference proteome</keyword>
<evidence type="ECO:0000313" key="2">
    <source>
        <dbReference type="Proteomes" id="UP000247702"/>
    </source>
</evidence>
<protein>
    <submittedName>
        <fullName evidence="1">Uncharacterized protein</fullName>
    </submittedName>
</protein>
<proteinExistence type="predicted"/>
<comment type="caution">
    <text evidence="1">The sequence shown here is derived from an EMBL/GenBank/DDBJ whole genome shotgun (WGS) entry which is preliminary data.</text>
</comment>
<gene>
    <name evidence="1" type="ORF">RclHR1_04740014</name>
</gene>
<dbReference type="EMBL" id="BEXD01003842">
    <property type="protein sequence ID" value="GBC02671.1"/>
    <property type="molecule type" value="Genomic_DNA"/>
</dbReference>
<dbReference type="AlphaFoldDB" id="A0A2Z6RKG5"/>
<evidence type="ECO:0000313" key="1">
    <source>
        <dbReference type="EMBL" id="GBC02671.1"/>
    </source>
</evidence>
<organism evidence="1 2">
    <name type="scientific">Rhizophagus clarus</name>
    <dbReference type="NCBI Taxonomy" id="94130"/>
    <lineage>
        <taxon>Eukaryota</taxon>
        <taxon>Fungi</taxon>
        <taxon>Fungi incertae sedis</taxon>
        <taxon>Mucoromycota</taxon>
        <taxon>Glomeromycotina</taxon>
        <taxon>Glomeromycetes</taxon>
        <taxon>Glomerales</taxon>
        <taxon>Glomeraceae</taxon>
        <taxon>Rhizophagus</taxon>
    </lineage>
</organism>
<sequence>MKVYTISKVQNFNSKRIRFSKHSILKADSIQRKPVFLTSILKSMDGFLEEILKVWNVAKLQRCFPDGIWDSEGPRLSGLQLPNTTGLNFEDLASKHNFEDPRLSKCLIDRISEVCVWTFVAFWMLSEGF</sequence>
<dbReference type="Proteomes" id="UP000247702">
    <property type="component" value="Unassembled WGS sequence"/>
</dbReference>
<reference evidence="1 2" key="1">
    <citation type="submission" date="2017-11" db="EMBL/GenBank/DDBJ databases">
        <title>The genome of Rhizophagus clarus HR1 reveals common genetic basis of auxotrophy among arbuscular mycorrhizal fungi.</title>
        <authorList>
            <person name="Kobayashi Y."/>
        </authorList>
    </citation>
    <scope>NUCLEOTIDE SEQUENCE [LARGE SCALE GENOMIC DNA]</scope>
    <source>
        <strain evidence="1 2">HR1</strain>
    </source>
</reference>
<name>A0A2Z6RKG5_9GLOM</name>